<proteinExistence type="predicted"/>
<name>D8QIM0_SCHCM</name>
<feature type="non-terminal residue" evidence="1">
    <location>
        <position position="288"/>
    </location>
</feature>
<dbReference type="Proteomes" id="UP000007431">
    <property type="component" value="Unassembled WGS sequence"/>
</dbReference>
<dbReference type="EMBL" id="GL377313">
    <property type="protein sequence ID" value="EFI92432.1"/>
    <property type="molecule type" value="Genomic_DNA"/>
</dbReference>
<dbReference type="InterPro" id="IPR021109">
    <property type="entry name" value="Peptidase_aspartic_dom_sf"/>
</dbReference>
<dbReference type="VEuPathDB" id="FungiDB:SCHCODRAFT_02673099"/>
<keyword evidence="2" id="KW-1185">Reference proteome</keyword>
<dbReference type="OrthoDB" id="3068303at2759"/>
<sequence>MPKPYTPAKVRLHPRARKNRRAGGDSHGVLCIRGHLGSEDEAEIDLRVDSCASRTFVSKEHAESLKKKPVIKQGTPMKLLQLTETSTPIKGSTRLSVVVRMDDGTMVEMEGPMHVVEGMTVPVLLGEDFQQAYEMSVSRSVEDGTVITFGTSGYSKTAVPSARSKELRQEKKMLKEDDYIVRAAEDVILRPETVVKVAVTGPFEEGGDWMVEKEMISATNEKPFLVPNALVAADNPAIPVANMATIPRRIRKGKALGRARRAEDFLDKPESSEQAEQMARHAAFLSEV</sequence>
<dbReference type="GeneID" id="9596728"/>
<organism evidence="2">
    <name type="scientific">Schizophyllum commune (strain H4-8 / FGSC 9210)</name>
    <name type="common">Split gill fungus</name>
    <dbReference type="NCBI Taxonomy" id="578458"/>
    <lineage>
        <taxon>Eukaryota</taxon>
        <taxon>Fungi</taxon>
        <taxon>Dikarya</taxon>
        <taxon>Basidiomycota</taxon>
        <taxon>Agaricomycotina</taxon>
        <taxon>Agaricomycetes</taxon>
        <taxon>Agaricomycetidae</taxon>
        <taxon>Agaricales</taxon>
        <taxon>Schizophyllaceae</taxon>
        <taxon>Schizophyllum</taxon>
    </lineage>
</organism>
<protein>
    <submittedName>
        <fullName evidence="1">Uncharacterized protein</fullName>
    </submittedName>
</protein>
<dbReference type="Gene3D" id="2.40.70.10">
    <property type="entry name" value="Acid Proteases"/>
    <property type="match status" value="1"/>
</dbReference>
<dbReference type="InParanoid" id="D8QIM0"/>
<dbReference type="HOGENOM" id="CLU_070627_0_0_1"/>
<dbReference type="OMA" id="GYIRTHL"/>
<accession>D8QIM0</accession>
<dbReference type="KEGG" id="scm:SCHCO_02673099"/>
<evidence type="ECO:0000313" key="1">
    <source>
        <dbReference type="EMBL" id="EFI92432.1"/>
    </source>
</evidence>
<dbReference type="AlphaFoldDB" id="D8QIM0"/>
<gene>
    <name evidence="1" type="ORF">SCHCODRAFT_61196</name>
</gene>
<reference evidence="1 2" key="1">
    <citation type="journal article" date="2010" name="Nat. Biotechnol.">
        <title>Genome sequence of the model mushroom Schizophyllum commune.</title>
        <authorList>
            <person name="Ohm R.A."/>
            <person name="de Jong J.F."/>
            <person name="Lugones L.G."/>
            <person name="Aerts A."/>
            <person name="Kothe E."/>
            <person name="Stajich J.E."/>
            <person name="de Vries R.P."/>
            <person name="Record E."/>
            <person name="Levasseur A."/>
            <person name="Baker S.E."/>
            <person name="Bartholomew K.A."/>
            <person name="Coutinho P.M."/>
            <person name="Erdmann S."/>
            <person name="Fowler T.J."/>
            <person name="Gathman A.C."/>
            <person name="Lombard V."/>
            <person name="Henrissat B."/>
            <person name="Knabe N."/>
            <person name="Kuees U."/>
            <person name="Lilly W.W."/>
            <person name="Lindquist E."/>
            <person name="Lucas S."/>
            <person name="Magnuson J.K."/>
            <person name="Piumi F."/>
            <person name="Raudaskoski M."/>
            <person name="Salamov A."/>
            <person name="Schmutz J."/>
            <person name="Schwarze F.W.M.R."/>
            <person name="vanKuyk P.A."/>
            <person name="Horton J.S."/>
            <person name="Grigoriev I.V."/>
            <person name="Woesten H.A.B."/>
        </authorList>
    </citation>
    <scope>NUCLEOTIDE SEQUENCE [LARGE SCALE GENOMIC DNA]</scope>
    <source>
        <strain evidence="2">H4-8 / FGSC 9210</strain>
    </source>
</reference>
<evidence type="ECO:0000313" key="2">
    <source>
        <dbReference type="Proteomes" id="UP000007431"/>
    </source>
</evidence>
<dbReference type="eggNOG" id="ENOG502SN1A">
    <property type="taxonomic scope" value="Eukaryota"/>
</dbReference>